<protein>
    <submittedName>
        <fullName evidence="1">Uncharacterized protein</fullName>
    </submittedName>
</protein>
<comment type="caution">
    <text evidence="1">The sequence shown here is derived from an EMBL/GenBank/DDBJ whole genome shotgun (WGS) entry which is preliminary data.</text>
</comment>
<proteinExistence type="predicted"/>
<dbReference type="AlphaFoldDB" id="A0A8J5WBN4"/>
<reference evidence="1" key="2">
    <citation type="submission" date="2021-02" db="EMBL/GenBank/DDBJ databases">
        <authorList>
            <person name="Kimball J.A."/>
            <person name="Haas M.W."/>
            <person name="Macchietto M."/>
            <person name="Kono T."/>
            <person name="Duquette J."/>
            <person name="Shao M."/>
        </authorList>
    </citation>
    <scope>NUCLEOTIDE SEQUENCE</scope>
    <source>
        <tissue evidence="1">Fresh leaf tissue</tissue>
    </source>
</reference>
<keyword evidence="2" id="KW-1185">Reference proteome</keyword>
<evidence type="ECO:0000313" key="1">
    <source>
        <dbReference type="EMBL" id="KAG8085959.1"/>
    </source>
</evidence>
<dbReference type="EMBL" id="JAAALK010000082">
    <property type="protein sequence ID" value="KAG8085959.1"/>
    <property type="molecule type" value="Genomic_DNA"/>
</dbReference>
<accession>A0A8J5WBN4</accession>
<gene>
    <name evidence="1" type="ORF">GUJ93_ZPchr0010g11293</name>
</gene>
<evidence type="ECO:0000313" key="2">
    <source>
        <dbReference type="Proteomes" id="UP000729402"/>
    </source>
</evidence>
<dbReference type="Proteomes" id="UP000729402">
    <property type="component" value="Unassembled WGS sequence"/>
</dbReference>
<reference evidence="1" key="1">
    <citation type="journal article" date="2021" name="bioRxiv">
        <title>Whole Genome Assembly and Annotation of Northern Wild Rice, Zizania palustris L., Supports a Whole Genome Duplication in the Zizania Genus.</title>
        <authorList>
            <person name="Haas M."/>
            <person name="Kono T."/>
            <person name="Macchietto M."/>
            <person name="Millas R."/>
            <person name="McGilp L."/>
            <person name="Shao M."/>
            <person name="Duquette J."/>
            <person name="Hirsch C.N."/>
            <person name="Kimball J."/>
        </authorList>
    </citation>
    <scope>NUCLEOTIDE SEQUENCE</scope>
    <source>
        <tissue evidence="1">Fresh leaf tissue</tissue>
    </source>
</reference>
<sequence length="75" mass="7911">MATSTSFGTSVPNEATSTTHSALQLLNEANVTAFGRSSTNDPWLAGWLAPGGGRRSSWRVSRGGLICCRSDRLLA</sequence>
<organism evidence="1 2">
    <name type="scientific">Zizania palustris</name>
    <name type="common">Northern wild rice</name>
    <dbReference type="NCBI Taxonomy" id="103762"/>
    <lineage>
        <taxon>Eukaryota</taxon>
        <taxon>Viridiplantae</taxon>
        <taxon>Streptophyta</taxon>
        <taxon>Embryophyta</taxon>
        <taxon>Tracheophyta</taxon>
        <taxon>Spermatophyta</taxon>
        <taxon>Magnoliopsida</taxon>
        <taxon>Liliopsida</taxon>
        <taxon>Poales</taxon>
        <taxon>Poaceae</taxon>
        <taxon>BOP clade</taxon>
        <taxon>Oryzoideae</taxon>
        <taxon>Oryzeae</taxon>
        <taxon>Zizaniinae</taxon>
        <taxon>Zizania</taxon>
    </lineage>
</organism>
<name>A0A8J5WBN4_ZIZPA</name>